<evidence type="ECO:0000313" key="2">
    <source>
        <dbReference type="Proteomes" id="UP000294847"/>
    </source>
</evidence>
<protein>
    <submittedName>
        <fullName evidence="1">Uncharacterized protein</fullName>
    </submittedName>
</protein>
<dbReference type="EMBL" id="CP034205">
    <property type="protein sequence ID" value="QBZ55176.1"/>
    <property type="molecule type" value="Genomic_DNA"/>
</dbReference>
<dbReference type="AlphaFoldDB" id="A0A4P7N3E7"/>
<reference evidence="1 2" key="1">
    <citation type="journal article" date="2019" name="Mol. Biol. Evol.">
        <title>Blast fungal genomes show frequent chromosomal changes, gene gains and losses, and effector gene turnover.</title>
        <authorList>
            <person name="Gomez Luciano L.B."/>
            <person name="Jason Tsai I."/>
            <person name="Chuma I."/>
            <person name="Tosa Y."/>
            <person name="Chen Y.H."/>
            <person name="Li J.Y."/>
            <person name="Li M.Y."/>
            <person name="Jade Lu M.Y."/>
            <person name="Nakayashiki H."/>
            <person name="Li W.H."/>
        </authorList>
    </citation>
    <scope>NUCLEOTIDE SEQUENCE [LARGE SCALE GENOMIC DNA]</scope>
    <source>
        <strain evidence="1">MZ5-1-6</strain>
    </source>
</reference>
<gene>
    <name evidence="1" type="ORF">PoMZ_00069</name>
</gene>
<organism evidence="1 2">
    <name type="scientific">Pyricularia oryzae</name>
    <name type="common">Rice blast fungus</name>
    <name type="synonym">Magnaporthe oryzae</name>
    <dbReference type="NCBI Taxonomy" id="318829"/>
    <lineage>
        <taxon>Eukaryota</taxon>
        <taxon>Fungi</taxon>
        <taxon>Dikarya</taxon>
        <taxon>Ascomycota</taxon>
        <taxon>Pezizomycotina</taxon>
        <taxon>Sordariomycetes</taxon>
        <taxon>Sordariomycetidae</taxon>
        <taxon>Magnaporthales</taxon>
        <taxon>Pyriculariaceae</taxon>
        <taxon>Pyricularia</taxon>
    </lineage>
</organism>
<sequence length="60" mass="6390">MLFGAEGADHDIRLKKLVSLGPQATGNGYQGSQGVLQLNQVLVLLQFIGKPRMNAGLVII</sequence>
<name>A0A4P7N3E7_PYROR</name>
<proteinExistence type="predicted"/>
<evidence type="ECO:0000313" key="1">
    <source>
        <dbReference type="EMBL" id="QBZ55176.1"/>
    </source>
</evidence>
<accession>A0A4P7N3E7</accession>
<dbReference type="Proteomes" id="UP000294847">
    <property type="component" value="Chromosome 2"/>
</dbReference>